<dbReference type="EMBL" id="JAWJWF010000048">
    <property type="protein sequence ID" value="KAK6620096.1"/>
    <property type="molecule type" value="Genomic_DNA"/>
</dbReference>
<dbReference type="InterPro" id="IPR007110">
    <property type="entry name" value="Ig-like_dom"/>
</dbReference>
<name>A0ABR1AIA0_POLSC</name>
<reference evidence="3 4" key="1">
    <citation type="submission" date="2023-09" db="EMBL/GenBank/DDBJ databases">
        <title>Genomes of two closely related lineages of the louse Polyplax serrata with different host specificities.</title>
        <authorList>
            <person name="Martinu J."/>
            <person name="Tarabai H."/>
            <person name="Stefka J."/>
            <person name="Hypsa V."/>
        </authorList>
    </citation>
    <scope>NUCLEOTIDE SEQUENCE [LARGE SCALE GENOMIC DNA]</scope>
    <source>
        <strain evidence="3">98ZLc_SE</strain>
    </source>
</reference>
<evidence type="ECO:0000259" key="2">
    <source>
        <dbReference type="PROSITE" id="PS50835"/>
    </source>
</evidence>
<evidence type="ECO:0000313" key="3">
    <source>
        <dbReference type="EMBL" id="KAK6620096.1"/>
    </source>
</evidence>
<dbReference type="InterPro" id="IPR036179">
    <property type="entry name" value="Ig-like_dom_sf"/>
</dbReference>
<keyword evidence="4" id="KW-1185">Reference proteome</keyword>
<dbReference type="Gene3D" id="2.60.40.10">
    <property type="entry name" value="Immunoglobulins"/>
    <property type="match status" value="1"/>
</dbReference>
<accession>A0ABR1AIA0</accession>
<dbReference type="PROSITE" id="PS50835">
    <property type="entry name" value="IG_LIKE"/>
    <property type="match status" value="1"/>
</dbReference>
<dbReference type="SUPFAM" id="SSF48726">
    <property type="entry name" value="Immunoglobulin"/>
    <property type="match status" value="1"/>
</dbReference>
<evidence type="ECO:0000256" key="1">
    <source>
        <dbReference type="SAM" id="MobiDB-lite"/>
    </source>
</evidence>
<feature type="domain" description="Ig-like" evidence="2">
    <location>
        <begin position="28"/>
        <end position="65"/>
    </location>
</feature>
<proteinExistence type="predicted"/>
<protein>
    <recommendedName>
        <fullName evidence="2">Ig-like domain-containing protein</fullName>
    </recommendedName>
</protein>
<sequence>MLKRHGTREGMTTEETGEECAEKEDLSPQLMYKFIEQTMQPGPSVSLKCIAAGNPTPHFTWTLDGFALPHNDRSLARSQAKVFHLRKTKDQQQQPGSIGEKIIHKSSDLFVLSSRPTAEIDKLKGSRAVVKIFFHTKLSRFAFDVRGEGRHSLKFRKRQRGPTGAALERASASARK</sequence>
<feature type="region of interest" description="Disordered" evidence="1">
    <location>
        <begin position="156"/>
        <end position="176"/>
    </location>
</feature>
<evidence type="ECO:0000313" key="4">
    <source>
        <dbReference type="Proteomes" id="UP001359485"/>
    </source>
</evidence>
<dbReference type="Proteomes" id="UP001359485">
    <property type="component" value="Unassembled WGS sequence"/>
</dbReference>
<comment type="caution">
    <text evidence="3">The sequence shown here is derived from an EMBL/GenBank/DDBJ whole genome shotgun (WGS) entry which is preliminary data.</text>
</comment>
<gene>
    <name evidence="3" type="ORF">RUM44_006496</name>
</gene>
<feature type="region of interest" description="Disordered" evidence="1">
    <location>
        <begin position="1"/>
        <end position="24"/>
    </location>
</feature>
<dbReference type="InterPro" id="IPR013783">
    <property type="entry name" value="Ig-like_fold"/>
</dbReference>
<organism evidence="3 4">
    <name type="scientific">Polyplax serrata</name>
    <name type="common">Common mouse louse</name>
    <dbReference type="NCBI Taxonomy" id="468196"/>
    <lineage>
        <taxon>Eukaryota</taxon>
        <taxon>Metazoa</taxon>
        <taxon>Ecdysozoa</taxon>
        <taxon>Arthropoda</taxon>
        <taxon>Hexapoda</taxon>
        <taxon>Insecta</taxon>
        <taxon>Pterygota</taxon>
        <taxon>Neoptera</taxon>
        <taxon>Paraneoptera</taxon>
        <taxon>Psocodea</taxon>
        <taxon>Troctomorpha</taxon>
        <taxon>Phthiraptera</taxon>
        <taxon>Anoplura</taxon>
        <taxon>Polyplacidae</taxon>
        <taxon>Polyplax</taxon>
    </lineage>
</organism>
<dbReference type="Pfam" id="PF13927">
    <property type="entry name" value="Ig_3"/>
    <property type="match status" value="1"/>
</dbReference>